<feature type="non-terminal residue" evidence="1">
    <location>
        <position position="1"/>
    </location>
</feature>
<feature type="non-terminal residue" evidence="1">
    <location>
        <position position="219"/>
    </location>
</feature>
<reference evidence="1" key="1">
    <citation type="submission" date="2021-06" db="EMBL/GenBank/DDBJ databases">
        <authorList>
            <person name="Kallberg Y."/>
            <person name="Tangrot J."/>
            <person name="Rosling A."/>
        </authorList>
    </citation>
    <scope>NUCLEOTIDE SEQUENCE</scope>
    <source>
        <strain evidence="1">CL356</strain>
    </source>
</reference>
<sequence>WWYPPKQRSLKITLFDRVKDQVHSLEIGSIYYLQNVRFKVTNGRGQARCGQRGNDLNLIRKLSENHPDVLNLKRRKREFCHVDIPKPQKEPVSAPQLAIRSITTNKAPEMGAKLPQTTKEADSMDNVAVDPPSLKTQDAMSYTMDYVSVPITTEEYPPFPIVYGDIEPADTIECAKPNRHELMSLEEIKTCGIVPALFRFRGRIVKVTPSDLTKATKPF</sequence>
<name>A0ACA9QV53_9GLOM</name>
<keyword evidence="2" id="KW-1185">Reference proteome</keyword>
<organism evidence="1 2">
    <name type="scientific">Acaulospora colombiana</name>
    <dbReference type="NCBI Taxonomy" id="27376"/>
    <lineage>
        <taxon>Eukaryota</taxon>
        <taxon>Fungi</taxon>
        <taxon>Fungi incertae sedis</taxon>
        <taxon>Mucoromycota</taxon>
        <taxon>Glomeromycotina</taxon>
        <taxon>Glomeromycetes</taxon>
        <taxon>Diversisporales</taxon>
        <taxon>Acaulosporaceae</taxon>
        <taxon>Acaulospora</taxon>
    </lineage>
</organism>
<proteinExistence type="predicted"/>
<comment type="caution">
    <text evidence="1">The sequence shown here is derived from an EMBL/GenBank/DDBJ whole genome shotgun (WGS) entry which is preliminary data.</text>
</comment>
<accession>A0ACA9QV53</accession>
<evidence type="ECO:0000313" key="2">
    <source>
        <dbReference type="Proteomes" id="UP000789525"/>
    </source>
</evidence>
<dbReference type="EMBL" id="CAJVPT010061556">
    <property type="protein sequence ID" value="CAG8765511.1"/>
    <property type="molecule type" value="Genomic_DNA"/>
</dbReference>
<dbReference type="Proteomes" id="UP000789525">
    <property type="component" value="Unassembled WGS sequence"/>
</dbReference>
<gene>
    <name evidence="1" type="ORF">ACOLOM_LOCUS13429</name>
</gene>
<evidence type="ECO:0000313" key="1">
    <source>
        <dbReference type="EMBL" id="CAG8765511.1"/>
    </source>
</evidence>
<protein>
    <submittedName>
        <fullName evidence="1">6386_t:CDS:1</fullName>
    </submittedName>
</protein>